<feature type="transmembrane region" description="Helical" evidence="8">
    <location>
        <begin position="79"/>
        <end position="97"/>
    </location>
</feature>
<dbReference type="PRINTS" id="PR00171">
    <property type="entry name" value="SUGRTRNSPORT"/>
</dbReference>
<evidence type="ECO:0000256" key="7">
    <source>
        <dbReference type="RuleBase" id="RU003346"/>
    </source>
</evidence>
<comment type="subcellular location">
    <subcellularLocation>
        <location evidence="1">Membrane</location>
        <topology evidence="1">Multi-pass membrane protein</topology>
    </subcellularLocation>
</comment>
<feature type="transmembrane region" description="Helical" evidence="8">
    <location>
        <begin position="136"/>
        <end position="158"/>
    </location>
</feature>
<feature type="transmembrane region" description="Helical" evidence="8">
    <location>
        <begin position="341"/>
        <end position="365"/>
    </location>
</feature>
<dbReference type="PANTHER" id="PTHR48020:SF12">
    <property type="entry name" value="PROTON MYO-INOSITOL COTRANSPORTER"/>
    <property type="match status" value="1"/>
</dbReference>
<evidence type="ECO:0000313" key="11">
    <source>
        <dbReference type="Proteomes" id="UP000661077"/>
    </source>
</evidence>
<evidence type="ECO:0000256" key="3">
    <source>
        <dbReference type="ARBA" id="ARBA00022448"/>
    </source>
</evidence>
<dbReference type="EMBL" id="JAEVLS010000005">
    <property type="protein sequence ID" value="MBM0107639.1"/>
    <property type="molecule type" value="Genomic_DNA"/>
</dbReference>
<keyword evidence="3 7" id="KW-0813">Transport</keyword>
<dbReference type="PROSITE" id="PS00217">
    <property type="entry name" value="SUGAR_TRANSPORT_2"/>
    <property type="match status" value="1"/>
</dbReference>
<dbReference type="Pfam" id="PF00083">
    <property type="entry name" value="Sugar_tr"/>
    <property type="match status" value="1"/>
</dbReference>
<dbReference type="Gene3D" id="1.20.1250.20">
    <property type="entry name" value="MFS general substrate transporter like domains"/>
    <property type="match status" value="1"/>
</dbReference>
<evidence type="ECO:0000256" key="8">
    <source>
        <dbReference type="SAM" id="Phobius"/>
    </source>
</evidence>
<dbReference type="PROSITE" id="PS50850">
    <property type="entry name" value="MFS"/>
    <property type="match status" value="1"/>
</dbReference>
<dbReference type="NCBIfam" id="TIGR00879">
    <property type="entry name" value="SP"/>
    <property type="match status" value="1"/>
</dbReference>
<dbReference type="RefSeq" id="WP_203169738.1">
    <property type="nucleotide sequence ID" value="NZ_JAEVLS010000005.1"/>
</dbReference>
<evidence type="ECO:0000256" key="2">
    <source>
        <dbReference type="ARBA" id="ARBA00010992"/>
    </source>
</evidence>
<dbReference type="InterPro" id="IPR005828">
    <property type="entry name" value="MFS_sugar_transport-like"/>
</dbReference>
<proteinExistence type="inferred from homology"/>
<dbReference type="InterPro" id="IPR050814">
    <property type="entry name" value="Myo-inositol_Transporter"/>
</dbReference>
<dbReference type="PANTHER" id="PTHR48020">
    <property type="entry name" value="PROTON MYO-INOSITOL COTRANSPORTER"/>
    <property type="match status" value="1"/>
</dbReference>
<sequence>MTNTLNGTLIRTVLVAALGGSLLGFDTAVIAGSTQGLTQVFGLTPSELGFTVSAALWGTVIGAMAAGSFGRVLGGRTSLLILASCYLISALGCAFSTSWTWLLIFRFIGGLGMGGSSVIAPVYIAEIAPPAWRGRLVGAFQINIIGGILLAYLSNYVIGLFELGALEWRWQLGIAAAPAALFLLMLIGIPQSPRWLAAQGRLEEAKQVLAKLGSSQPLAELVAIRASLESDASPNADRLFQWRYRRPIVLALTLAMFNQLIGINAVLYYLNDIFAMAGFDRTSQNAQAVAVGATMLIATLIALSLIDRFGRRTLLLVGSAGLAVCLAGIATIFQIGQYQQLLLLLLVGYVAFFAFSQGAVIWVYLSEIFPDRVRAQGQSLGSSTHWVMNAIVSAAFPVVATQSQAGPFFLFLIMVVLQFIAVLMFFPETSGVRLEDIQRRLGTGEPPSSATAANPTLDSP</sequence>
<gene>
    <name evidence="10" type="ORF">JM946_23090</name>
</gene>
<feature type="transmembrane region" description="Helical" evidence="8">
    <location>
        <begin position="103"/>
        <end position="124"/>
    </location>
</feature>
<protein>
    <submittedName>
        <fullName evidence="10">Sugar porter family MFS transporter</fullName>
    </submittedName>
</protein>
<feature type="transmembrane region" description="Helical" evidence="8">
    <location>
        <begin position="248"/>
        <end position="270"/>
    </location>
</feature>
<dbReference type="InterPro" id="IPR036259">
    <property type="entry name" value="MFS_trans_sf"/>
</dbReference>
<evidence type="ECO:0000313" key="10">
    <source>
        <dbReference type="EMBL" id="MBM0107639.1"/>
    </source>
</evidence>
<feature type="transmembrane region" description="Helical" evidence="8">
    <location>
        <begin position="170"/>
        <end position="189"/>
    </location>
</feature>
<evidence type="ECO:0000256" key="6">
    <source>
        <dbReference type="ARBA" id="ARBA00023136"/>
    </source>
</evidence>
<dbReference type="InterPro" id="IPR003663">
    <property type="entry name" value="Sugar/inositol_transpt"/>
</dbReference>
<feature type="transmembrane region" description="Helical" evidence="8">
    <location>
        <begin position="286"/>
        <end position="306"/>
    </location>
</feature>
<evidence type="ECO:0000256" key="1">
    <source>
        <dbReference type="ARBA" id="ARBA00004141"/>
    </source>
</evidence>
<dbReference type="InterPro" id="IPR005829">
    <property type="entry name" value="Sugar_transporter_CS"/>
</dbReference>
<feature type="domain" description="Major facilitator superfamily (MFS) profile" evidence="9">
    <location>
        <begin position="12"/>
        <end position="430"/>
    </location>
</feature>
<keyword evidence="11" id="KW-1185">Reference proteome</keyword>
<feature type="transmembrane region" description="Helical" evidence="8">
    <location>
        <begin position="47"/>
        <end position="67"/>
    </location>
</feature>
<feature type="transmembrane region" description="Helical" evidence="8">
    <location>
        <begin position="313"/>
        <end position="335"/>
    </location>
</feature>
<evidence type="ECO:0000256" key="5">
    <source>
        <dbReference type="ARBA" id="ARBA00022989"/>
    </source>
</evidence>
<keyword evidence="6 8" id="KW-0472">Membrane</keyword>
<keyword evidence="4 8" id="KW-0812">Transmembrane</keyword>
<evidence type="ECO:0000259" key="9">
    <source>
        <dbReference type="PROSITE" id="PS50850"/>
    </source>
</evidence>
<dbReference type="InterPro" id="IPR020846">
    <property type="entry name" value="MFS_dom"/>
</dbReference>
<feature type="transmembrane region" description="Helical" evidence="8">
    <location>
        <begin position="386"/>
        <end position="402"/>
    </location>
</feature>
<comment type="caution">
    <text evidence="10">The sequence shown here is derived from an EMBL/GenBank/DDBJ whole genome shotgun (WGS) entry which is preliminary data.</text>
</comment>
<dbReference type="Proteomes" id="UP000661077">
    <property type="component" value="Unassembled WGS sequence"/>
</dbReference>
<evidence type="ECO:0000256" key="4">
    <source>
        <dbReference type="ARBA" id="ARBA00022692"/>
    </source>
</evidence>
<feature type="transmembrane region" description="Helical" evidence="8">
    <location>
        <begin position="408"/>
        <end position="426"/>
    </location>
</feature>
<dbReference type="SUPFAM" id="SSF103473">
    <property type="entry name" value="MFS general substrate transporter"/>
    <property type="match status" value="1"/>
</dbReference>
<name>A0ABS1X332_9GAMM</name>
<organism evidence="10 11">
    <name type="scientific">Steroidobacter gossypii</name>
    <dbReference type="NCBI Taxonomy" id="2805490"/>
    <lineage>
        <taxon>Bacteria</taxon>
        <taxon>Pseudomonadati</taxon>
        <taxon>Pseudomonadota</taxon>
        <taxon>Gammaproteobacteria</taxon>
        <taxon>Steroidobacterales</taxon>
        <taxon>Steroidobacteraceae</taxon>
        <taxon>Steroidobacter</taxon>
    </lineage>
</organism>
<reference evidence="10 11" key="1">
    <citation type="journal article" date="2021" name="Int. J. Syst. Evol. Microbiol.">
        <title>Steroidobacter gossypii sp. nov., isolated from soil of cotton cropping field.</title>
        <authorList>
            <person name="Huang R."/>
            <person name="Yang S."/>
            <person name="Zhen C."/>
            <person name="Liu W."/>
        </authorList>
    </citation>
    <scope>NUCLEOTIDE SEQUENCE [LARGE SCALE GENOMIC DNA]</scope>
    <source>
        <strain evidence="10 11">S1-65</strain>
    </source>
</reference>
<accession>A0ABS1X332</accession>
<keyword evidence="5 8" id="KW-1133">Transmembrane helix</keyword>
<comment type="similarity">
    <text evidence="2 7">Belongs to the major facilitator superfamily. Sugar transporter (TC 2.A.1.1) family.</text>
</comment>